<keyword evidence="6" id="KW-0677">Repeat</keyword>
<evidence type="ECO:0000256" key="1">
    <source>
        <dbReference type="ARBA" id="ARBA00004167"/>
    </source>
</evidence>
<dbReference type="PANTHER" id="PTHR48010:SF71">
    <property type="entry name" value="PROTEIN KINASE DOMAIN-CONTAINING PROTEIN"/>
    <property type="match status" value="1"/>
</dbReference>
<feature type="signal peptide" evidence="16">
    <location>
        <begin position="1"/>
        <end position="25"/>
    </location>
</feature>
<dbReference type="Proteomes" id="UP001161247">
    <property type="component" value="Chromosome 1"/>
</dbReference>
<feature type="region of interest" description="Disordered" evidence="14">
    <location>
        <begin position="615"/>
        <end position="639"/>
    </location>
</feature>
<keyword evidence="3" id="KW-0433">Leucine-rich repeat</keyword>
<dbReference type="Pfam" id="PF08263">
    <property type="entry name" value="LRRNT_2"/>
    <property type="match status" value="1"/>
</dbReference>
<feature type="compositionally biased region" description="Basic and acidic residues" evidence="14">
    <location>
        <begin position="615"/>
        <end position="631"/>
    </location>
</feature>
<evidence type="ECO:0000256" key="6">
    <source>
        <dbReference type="ARBA" id="ARBA00022737"/>
    </source>
</evidence>
<dbReference type="InterPro" id="IPR032675">
    <property type="entry name" value="LRR_dom_sf"/>
</dbReference>
<dbReference type="InterPro" id="IPR017441">
    <property type="entry name" value="Protein_kinase_ATP_BS"/>
</dbReference>
<dbReference type="CDD" id="cd14066">
    <property type="entry name" value="STKc_IRAK"/>
    <property type="match status" value="1"/>
</dbReference>
<dbReference type="SUPFAM" id="SSF52058">
    <property type="entry name" value="L domain-like"/>
    <property type="match status" value="1"/>
</dbReference>
<comment type="similarity">
    <text evidence="12">Belongs to the protein kinase superfamily.</text>
</comment>
<keyword evidence="9 15" id="KW-1133">Transmembrane helix</keyword>
<keyword evidence="10 15" id="KW-0472">Membrane</keyword>
<feature type="binding site" evidence="13">
    <location>
        <position position="381"/>
    </location>
    <ligand>
        <name>ATP</name>
        <dbReference type="ChEBI" id="CHEBI:30616"/>
    </ligand>
</feature>
<name>A0AAV1CAB3_OLDCO</name>
<dbReference type="GO" id="GO:0016020">
    <property type="term" value="C:membrane"/>
    <property type="evidence" value="ECO:0007669"/>
    <property type="project" value="UniProtKB-SubCell"/>
</dbReference>
<keyword evidence="11" id="KW-0675">Receptor</keyword>
<sequence>MRLRSLFATLFCLALHLATLPKIIADLNSDRQALLGFAAAVPHLRKLNWSSRREICSSWAGIGCNKEGTRVTAIHLPAVGLFGPIPANTIGKLDALRVLSLHSNHLNGNLPPDILSLPSLQSIYLHHNNFSGSMTASFPPQLGVMDFSFNSFSGEIPKALANLTRLSVLNLQSNHLSGAIPDLNPPRLKILNLSDNLLNGSIPSPLQKFPKSSFEGNSHLCGPPLADCSALSPSISPPSDSTTSSPTIPGIQHLTYSRKLNTGAIVAIVIGGSAILLLIGVVLFFFCLKKKGNASTRVIKGKVSNGGKAPKPEDFGSGVQEAEKNKLVFFEGCSYNFDLEDLLRASAEVLGKGTYGTTYKAALDEGTMVVVKRLREVAVGKREFEQHMEVLHTVGKHSNIVPLRAYYYSKDEKLVVHEYMPAGSLSAALHGNKGSGRNVLDWDSRMKISVGVARGIAHVHSEGGARFSHGNIKSSNVLLSKELEGCITDFGLNAVMNFVGVKTRGIGYHAPEVIETRKVSQKSDVYSFGVLLLEMLTGKSPIPSTGHDDVIDLPRWVRSVVREEWTAEVFDVELMKHQNVDEEMVQMLQIALSCVAKAPEMRPSMDEVVRLMEDIRQSDVDNRPSSEDNASKRSNVNTP</sequence>
<evidence type="ECO:0000313" key="19">
    <source>
        <dbReference type="Proteomes" id="UP001161247"/>
    </source>
</evidence>
<protein>
    <submittedName>
        <fullName evidence="18">OLC1v1027033C4</fullName>
    </submittedName>
</protein>
<organism evidence="18 19">
    <name type="scientific">Oldenlandia corymbosa var. corymbosa</name>
    <dbReference type="NCBI Taxonomy" id="529605"/>
    <lineage>
        <taxon>Eukaryota</taxon>
        <taxon>Viridiplantae</taxon>
        <taxon>Streptophyta</taxon>
        <taxon>Embryophyta</taxon>
        <taxon>Tracheophyta</taxon>
        <taxon>Spermatophyta</taxon>
        <taxon>Magnoliopsida</taxon>
        <taxon>eudicotyledons</taxon>
        <taxon>Gunneridae</taxon>
        <taxon>Pentapetalae</taxon>
        <taxon>asterids</taxon>
        <taxon>lamiids</taxon>
        <taxon>Gentianales</taxon>
        <taxon>Rubiaceae</taxon>
        <taxon>Rubioideae</taxon>
        <taxon>Spermacoceae</taxon>
        <taxon>Hedyotis-Oldenlandia complex</taxon>
        <taxon>Oldenlandia</taxon>
    </lineage>
</organism>
<keyword evidence="5 16" id="KW-0732">Signal</keyword>
<evidence type="ECO:0000259" key="17">
    <source>
        <dbReference type="PROSITE" id="PS50011"/>
    </source>
</evidence>
<evidence type="ECO:0000256" key="15">
    <source>
        <dbReference type="SAM" id="Phobius"/>
    </source>
</evidence>
<dbReference type="FunFam" id="3.30.200.20:FF:000307">
    <property type="entry name" value="pollen receptor-like kinase 1"/>
    <property type="match status" value="1"/>
</dbReference>
<feature type="chain" id="PRO_5043942578" evidence="16">
    <location>
        <begin position="26"/>
        <end position="639"/>
    </location>
</feature>
<proteinExistence type="inferred from homology"/>
<dbReference type="InterPro" id="IPR000719">
    <property type="entry name" value="Prot_kinase_dom"/>
</dbReference>
<dbReference type="Pfam" id="PF07714">
    <property type="entry name" value="PK_Tyr_Ser-Thr"/>
    <property type="match status" value="1"/>
</dbReference>
<evidence type="ECO:0000256" key="14">
    <source>
        <dbReference type="SAM" id="MobiDB-lite"/>
    </source>
</evidence>
<accession>A0AAV1CAB3</accession>
<dbReference type="Gene3D" id="1.10.510.10">
    <property type="entry name" value="Transferase(Phosphotransferase) domain 1"/>
    <property type="match status" value="1"/>
</dbReference>
<gene>
    <name evidence="18" type="ORF">OLC1_LOCUS3716</name>
</gene>
<evidence type="ECO:0000256" key="16">
    <source>
        <dbReference type="SAM" id="SignalP"/>
    </source>
</evidence>
<evidence type="ECO:0000256" key="8">
    <source>
        <dbReference type="ARBA" id="ARBA00022840"/>
    </source>
</evidence>
<dbReference type="Gene3D" id="3.80.10.10">
    <property type="entry name" value="Ribonuclease Inhibitor"/>
    <property type="match status" value="2"/>
</dbReference>
<feature type="transmembrane region" description="Helical" evidence="15">
    <location>
        <begin position="264"/>
        <end position="288"/>
    </location>
</feature>
<keyword evidence="2" id="KW-0597">Phosphoprotein</keyword>
<evidence type="ECO:0000256" key="5">
    <source>
        <dbReference type="ARBA" id="ARBA00022729"/>
    </source>
</evidence>
<dbReference type="PANTHER" id="PTHR48010">
    <property type="entry name" value="OS05G0588300 PROTEIN"/>
    <property type="match status" value="1"/>
</dbReference>
<dbReference type="InterPro" id="IPR050994">
    <property type="entry name" value="At_inactive_RLKs"/>
</dbReference>
<feature type="domain" description="Protein kinase" evidence="17">
    <location>
        <begin position="344"/>
        <end position="615"/>
    </location>
</feature>
<dbReference type="FunFam" id="1.10.510.10:FF:000095">
    <property type="entry name" value="protein STRUBBELIG-RECEPTOR FAMILY 8"/>
    <property type="match status" value="1"/>
</dbReference>
<evidence type="ECO:0000256" key="7">
    <source>
        <dbReference type="ARBA" id="ARBA00022741"/>
    </source>
</evidence>
<dbReference type="InterPro" id="IPR001611">
    <property type="entry name" value="Leu-rich_rpt"/>
</dbReference>
<evidence type="ECO:0000313" key="18">
    <source>
        <dbReference type="EMBL" id="CAI9091913.1"/>
    </source>
</evidence>
<evidence type="ECO:0000256" key="10">
    <source>
        <dbReference type="ARBA" id="ARBA00023136"/>
    </source>
</evidence>
<dbReference type="Pfam" id="PF00560">
    <property type="entry name" value="LRR_1"/>
    <property type="match status" value="3"/>
</dbReference>
<dbReference type="Gene3D" id="3.30.200.20">
    <property type="entry name" value="Phosphorylase Kinase, domain 1"/>
    <property type="match status" value="1"/>
</dbReference>
<evidence type="ECO:0000256" key="3">
    <source>
        <dbReference type="ARBA" id="ARBA00022614"/>
    </source>
</evidence>
<evidence type="ECO:0000256" key="12">
    <source>
        <dbReference type="ARBA" id="ARBA00038349"/>
    </source>
</evidence>
<evidence type="ECO:0000256" key="13">
    <source>
        <dbReference type="PROSITE-ProRule" id="PRU10141"/>
    </source>
</evidence>
<evidence type="ECO:0000256" key="2">
    <source>
        <dbReference type="ARBA" id="ARBA00022553"/>
    </source>
</evidence>
<dbReference type="GO" id="GO:0004672">
    <property type="term" value="F:protein kinase activity"/>
    <property type="evidence" value="ECO:0007669"/>
    <property type="project" value="InterPro"/>
</dbReference>
<dbReference type="InterPro" id="IPR013210">
    <property type="entry name" value="LRR_N_plant-typ"/>
</dbReference>
<keyword evidence="7 13" id="KW-0547">Nucleotide-binding</keyword>
<dbReference type="SUPFAM" id="SSF56112">
    <property type="entry name" value="Protein kinase-like (PK-like)"/>
    <property type="match status" value="1"/>
</dbReference>
<evidence type="ECO:0000256" key="11">
    <source>
        <dbReference type="ARBA" id="ARBA00023170"/>
    </source>
</evidence>
<dbReference type="InterPro" id="IPR001245">
    <property type="entry name" value="Ser-Thr/Tyr_kinase_cat_dom"/>
</dbReference>
<dbReference type="CDD" id="cd12087">
    <property type="entry name" value="TM_EGFR-like"/>
    <property type="match status" value="1"/>
</dbReference>
<evidence type="ECO:0000256" key="9">
    <source>
        <dbReference type="ARBA" id="ARBA00022989"/>
    </source>
</evidence>
<dbReference type="AlphaFoldDB" id="A0AAV1CAB3"/>
<keyword evidence="4 15" id="KW-0812">Transmembrane</keyword>
<keyword evidence="8 13" id="KW-0067">ATP-binding</keyword>
<dbReference type="EMBL" id="OX459118">
    <property type="protein sequence ID" value="CAI9091913.1"/>
    <property type="molecule type" value="Genomic_DNA"/>
</dbReference>
<evidence type="ECO:0000256" key="4">
    <source>
        <dbReference type="ARBA" id="ARBA00022692"/>
    </source>
</evidence>
<dbReference type="FunFam" id="3.80.10.10:FF:000731">
    <property type="entry name" value="Leucine-rich repeat receptor-like protein kinase"/>
    <property type="match status" value="1"/>
</dbReference>
<comment type="subcellular location">
    <subcellularLocation>
        <location evidence="1">Membrane</location>
        <topology evidence="1">Single-pass membrane protein</topology>
    </subcellularLocation>
</comment>
<dbReference type="GO" id="GO:0005524">
    <property type="term" value="F:ATP binding"/>
    <property type="evidence" value="ECO:0007669"/>
    <property type="project" value="UniProtKB-UniRule"/>
</dbReference>
<dbReference type="InterPro" id="IPR011009">
    <property type="entry name" value="Kinase-like_dom_sf"/>
</dbReference>
<reference evidence="18" key="1">
    <citation type="submission" date="2023-03" db="EMBL/GenBank/DDBJ databases">
        <authorList>
            <person name="Julca I."/>
        </authorList>
    </citation>
    <scope>NUCLEOTIDE SEQUENCE</scope>
</reference>
<keyword evidence="19" id="KW-1185">Reference proteome</keyword>
<dbReference type="PROSITE" id="PS50011">
    <property type="entry name" value="PROTEIN_KINASE_DOM"/>
    <property type="match status" value="1"/>
</dbReference>
<dbReference type="PROSITE" id="PS00107">
    <property type="entry name" value="PROTEIN_KINASE_ATP"/>
    <property type="match status" value="1"/>
</dbReference>